<dbReference type="InterPro" id="IPR036388">
    <property type="entry name" value="WH-like_DNA-bd_sf"/>
</dbReference>
<name>A0ABN1EST6_9PROT</name>
<protein>
    <recommendedName>
        <fullName evidence="6">RNA polymerase sigma factor 70 region 4 type 2 domain-containing protein</fullName>
    </recommendedName>
</protein>
<evidence type="ECO:0000256" key="4">
    <source>
        <dbReference type="ARBA" id="ARBA00023163"/>
    </source>
</evidence>
<dbReference type="InterPro" id="IPR013325">
    <property type="entry name" value="RNA_pol_sigma_r2"/>
</dbReference>
<keyword evidence="4" id="KW-0804">Transcription</keyword>
<dbReference type="InterPro" id="IPR014284">
    <property type="entry name" value="RNA_pol_sigma-70_dom"/>
</dbReference>
<dbReference type="InterPro" id="IPR013324">
    <property type="entry name" value="RNA_pol_sigma_r3/r4-like"/>
</dbReference>
<comment type="similarity">
    <text evidence="1">Belongs to the sigma-70 factor family. ECF subfamily.</text>
</comment>
<dbReference type="EMBL" id="BAAADD010000005">
    <property type="protein sequence ID" value="GAA0573474.1"/>
    <property type="molecule type" value="Genomic_DNA"/>
</dbReference>
<organism evidence="7 8">
    <name type="scientific">Rhizomicrobium electricum</name>
    <dbReference type="NCBI Taxonomy" id="480070"/>
    <lineage>
        <taxon>Bacteria</taxon>
        <taxon>Pseudomonadati</taxon>
        <taxon>Pseudomonadota</taxon>
        <taxon>Alphaproteobacteria</taxon>
        <taxon>Micropepsales</taxon>
        <taxon>Micropepsaceae</taxon>
        <taxon>Rhizomicrobium</taxon>
    </lineage>
</organism>
<evidence type="ECO:0000256" key="3">
    <source>
        <dbReference type="ARBA" id="ARBA00023082"/>
    </source>
</evidence>
<dbReference type="Gene3D" id="1.10.10.10">
    <property type="entry name" value="Winged helix-like DNA-binding domain superfamily/Winged helix DNA-binding domain"/>
    <property type="match status" value="1"/>
</dbReference>
<reference evidence="7 8" key="1">
    <citation type="journal article" date="2019" name="Int. J. Syst. Evol. Microbiol.">
        <title>The Global Catalogue of Microorganisms (GCM) 10K type strain sequencing project: providing services to taxonomists for standard genome sequencing and annotation.</title>
        <authorList>
            <consortium name="The Broad Institute Genomics Platform"/>
            <consortium name="The Broad Institute Genome Sequencing Center for Infectious Disease"/>
            <person name="Wu L."/>
            <person name="Ma J."/>
        </authorList>
    </citation>
    <scope>NUCLEOTIDE SEQUENCE [LARGE SCALE GENOMIC DNA]</scope>
    <source>
        <strain evidence="7 8">JCM 15089</strain>
    </source>
</reference>
<feature type="domain" description="RNA polymerase sigma factor 70 region 4 type 2" evidence="6">
    <location>
        <begin position="97"/>
        <end position="145"/>
    </location>
</feature>
<dbReference type="Pfam" id="PF08281">
    <property type="entry name" value="Sigma70_r4_2"/>
    <property type="match status" value="1"/>
</dbReference>
<dbReference type="SUPFAM" id="SSF88946">
    <property type="entry name" value="Sigma2 domain of RNA polymerase sigma factors"/>
    <property type="match status" value="1"/>
</dbReference>
<evidence type="ECO:0000256" key="5">
    <source>
        <dbReference type="SAM" id="MobiDB-lite"/>
    </source>
</evidence>
<dbReference type="SUPFAM" id="SSF88659">
    <property type="entry name" value="Sigma3 and sigma4 domains of RNA polymerase sigma factors"/>
    <property type="match status" value="1"/>
</dbReference>
<evidence type="ECO:0000313" key="8">
    <source>
        <dbReference type="Proteomes" id="UP001499951"/>
    </source>
</evidence>
<evidence type="ECO:0000259" key="6">
    <source>
        <dbReference type="Pfam" id="PF08281"/>
    </source>
</evidence>
<keyword evidence="3" id="KW-0731">Sigma factor</keyword>
<dbReference type="Proteomes" id="UP001499951">
    <property type="component" value="Unassembled WGS sequence"/>
</dbReference>
<keyword evidence="8" id="KW-1185">Reference proteome</keyword>
<gene>
    <name evidence="7" type="ORF">GCM10008942_22710</name>
</gene>
<feature type="region of interest" description="Disordered" evidence="5">
    <location>
        <begin position="160"/>
        <end position="179"/>
    </location>
</feature>
<dbReference type="InterPro" id="IPR039425">
    <property type="entry name" value="RNA_pol_sigma-70-like"/>
</dbReference>
<dbReference type="PANTHER" id="PTHR43133">
    <property type="entry name" value="RNA POLYMERASE ECF-TYPE SIGMA FACTO"/>
    <property type="match status" value="1"/>
</dbReference>
<accession>A0ABN1EST6</accession>
<keyword evidence="2" id="KW-0805">Transcription regulation</keyword>
<dbReference type="CDD" id="cd06171">
    <property type="entry name" value="Sigma70_r4"/>
    <property type="match status" value="1"/>
</dbReference>
<proteinExistence type="inferred from homology"/>
<evidence type="ECO:0000313" key="7">
    <source>
        <dbReference type="EMBL" id="GAA0573474.1"/>
    </source>
</evidence>
<evidence type="ECO:0000256" key="1">
    <source>
        <dbReference type="ARBA" id="ARBA00010641"/>
    </source>
</evidence>
<sequence length="179" mass="20556">MPHERQIRAWIRRHRLRDLDVDDIIQEMYARIASQADFSEIRVPIRYAMQTAYSIMATHLRRSKIVTITATDDLDDLGVASPEASPEEEIAQRDDLREVTDALASLPDRTRKILLMRRVEGLPLRETAARLAISEKTIEKHMARATLFLMHRFGRGAKSARQTSYILKEPTGENDDTSN</sequence>
<evidence type="ECO:0000256" key="2">
    <source>
        <dbReference type="ARBA" id="ARBA00023015"/>
    </source>
</evidence>
<dbReference type="InterPro" id="IPR013249">
    <property type="entry name" value="RNA_pol_sigma70_r4_t2"/>
</dbReference>
<dbReference type="PANTHER" id="PTHR43133:SF63">
    <property type="entry name" value="RNA POLYMERASE SIGMA FACTOR FECI-RELATED"/>
    <property type="match status" value="1"/>
</dbReference>
<comment type="caution">
    <text evidence="7">The sequence shown here is derived from an EMBL/GenBank/DDBJ whole genome shotgun (WGS) entry which is preliminary data.</text>
</comment>
<dbReference type="NCBIfam" id="TIGR02937">
    <property type="entry name" value="sigma70-ECF"/>
    <property type="match status" value="1"/>
</dbReference>